<evidence type="ECO:0000313" key="4">
    <source>
        <dbReference type="Proteomes" id="UP001210231"/>
    </source>
</evidence>
<dbReference type="RefSeq" id="WP_407030577.1">
    <property type="nucleotide sequence ID" value="NZ_JAQGEF010000005.1"/>
</dbReference>
<evidence type="ECO:0000313" key="3">
    <source>
        <dbReference type="EMBL" id="MDA3614249.1"/>
    </source>
</evidence>
<evidence type="ECO:0000256" key="1">
    <source>
        <dbReference type="SAM" id="Phobius"/>
    </source>
</evidence>
<organism evidence="3 4">
    <name type="scientific">Polluticaenibacter yanchengensis</name>
    <dbReference type="NCBI Taxonomy" id="3014562"/>
    <lineage>
        <taxon>Bacteria</taxon>
        <taxon>Pseudomonadati</taxon>
        <taxon>Bacteroidota</taxon>
        <taxon>Chitinophagia</taxon>
        <taxon>Chitinophagales</taxon>
        <taxon>Chitinophagaceae</taxon>
        <taxon>Polluticaenibacter</taxon>
    </lineage>
</organism>
<comment type="caution">
    <text evidence="3">The sequence shown here is derived from an EMBL/GenBank/DDBJ whole genome shotgun (WGS) entry which is preliminary data.</text>
</comment>
<feature type="transmembrane region" description="Helical" evidence="1">
    <location>
        <begin position="140"/>
        <end position="157"/>
    </location>
</feature>
<keyword evidence="4" id="KW-1185">Reference proteome</keyword>
<feature type="domain" description="Phosphatidic acid phosphatase type 2/haloperoxidase" evidence="2">
    <location>
        <begin position="60"/>
        <end position="178"/>
    </location>
</feature>
<proteinExistence type="predicted"/>
<dbReference type="SUPFAM" id="SSF48317">
    <property type="entry name" value="Acid phosphatase/Vanadium-dependent haloperoxidase"/>
    <property type="match status" value="1"/>
</dbReference>
<dbReference type="Proteomes" id="UP001210231">
    <property type="component" value="Unassembled WGS sequence"/>
</dbReference>
<reference evidence="3 4" key="1">
    <citation type="submission" date="2022-12" db="EMBL/GenBank/DDBJ databases">
        <title>Chitinophagaceae gen. sp. nov., a new member of the family Chitinophagaceae, isolated from soil in a chemical factory.</title>
        <authorList>
            <person name="Ke Z."/>
        </authorList>
    </citation>
    <scope>NUCLEOTIDE SEQUENCE [LARGE SCALE GENOMIC DNA]</scope>
    <source>
        <strain evidence="3 4">LY-5</strain>
    </source>
</reference>
<accession>A0ABT4UI11</accession>
<evidence type="ECO:0000259" key="2">
    <source>
        <dbReference type="SMART" id="SM00014"/>
    </source>
</evidence>
<dbReference type="PANTHER" id="PTHR14969:SF13">
    <property type="entry name" value="AT30094P"/>
    <property type="match status" value="1"/>
</dbReference>
<feature type="transmembrane region" description="Helical" evidence="1">
    <location>
        <begin position="163"/>
        <end position="180"/>
    </location>
</feature>
<feature type="transmembrane region" description="Helical" evidence="1">
    <location>
        <begin position="59"/>
        <end position="79"/>
    </location>
</feature>
<dbReference type="PANTHER" id="PTHR14969">
    <property type="entry name" value="SPHINGOSINE-1-PHOSPHATE PHOSPHOHYDROLASE"/>
    <property type="match status" value="1"/>
</dbReference>
<dbReference type="InterPro" id="IPR036938">
    <property type="entry name" value="PAP2/HPO_sf"/>
</dbReference>
<dbReference type="InterPro" id="IPR000326">
    <property type="entry name" value="PAP2/HPO"/>
</dbReference>
<name>A0ABT4UI11_9BACT</name>
<dbReference type="Gene3D" id="1.20.144.10">
    <property type="entry name" value="Phosphatidic acid phosphatase type 2/haloperoxidase"/>
    <property type="match status" value="1"/>
</dbReference>
<gene>
    <name evidence="3" type="ORF">O3P16_05480</name>
</gene>
<keyword evidence="1" id="KW-0812">Transmembrane</keyword>
<feature type="transmembrane region" description="Helical" evidence="1">
    <location>
        <begin position="36"/>
        <end position="53"/>
    </location>
</feature>
<dbReference type="SMART" id="SM00014">
    <property type="entry name" value="acidPPc"/>
    <property type="match status" value="1"/>
</dbReference>
<keyword evidence="1" id="KW-1133">Transmembrane helix</keyword>
<protein>
    <submittedName>
        <fullName evidence="3">Phosphatase PAP2 family protein</fullName>
    </submittedName>
</protein>
<dbReference type="Pfam" id="PF01569">
    <property type="entry name" value="PAP2"/>
    <property type="match status" value="1"/>
</dbReference>
<sequence>MWKSIEKYDQVALYYINRVWENSFCDAVMPWLRQPLLWAPLYLFFIVLVFSNFGKKSWVWLLFIIATITLSDQMSSNLIKNYFARVRPCNDPFMLEYIYMRVKSCPGAFSFTSSHACNHFAIATFLIITLKNTFGNKIKWLWFWAFSICYAQMYMGVHYPIDIFGGAVLGLICGYITGTLSNKYGKLEIKDLSPVNVNP</sequence>
<keyword evidence="1" id="KW-0472">Membrane</keyword>
<dbReference type="EMBL" id="JAQGEF010000005">
    <property type="protein sequence ID" value="MDA3614249.1"/>
    <property type="molecule type" value="Genomic_DNA"/>
</dbReference>